<evidence type="ECO:0000313" key="6">
    <source>
        <dbReference type="Proteomes" id="UP000034154"/>
    </source>
</evidence>
<dbReference type="InterPro" id="IPR004482">
    <property type="entry name" value="Mg_chelat-rel"/>
</dbReference>
<sequence length="504" mass="55487">MSVTSVAVLGLEAEPIIAEAGITNSATIFFIVGLPDTAVKESKERLRFAIKNSGFFFPRQHLTVNLSPADIKKQGTMHDVAMALAILIAQKELSKEAVKESVFIGELGIHGEIRGVTGTLVAAIMAKERGFKRIFVPKENANEALLIEGLEVFAVDNLKDLVDHLNKEISLTPAVSNLELLPTTTNSIDFSEIRGQEHAKRGLEVAASGGHNLLMFGPPGSGKTLMARALPSILPAPTQEEALEVTKIYSIAGTLRENTGLFTQRPFRSPHHSCSAAALIGGGSWPKPGEVSLAHRGVLFLDEFPEFSRHVLEHLRQPMEDGVVTISRALASFRFPAKFMLVAAMNPCPCGYAGDPTGRCNCPFSRISSYKKKISGPLIDRIDLTVSVPRVETEKLTNNVISESSEEVRKRVQAARDRQLIRFKNHNIVSNSEMSPRIVTEFCELDKEGKMLIHTAMEKWRLSARAYTRTLKLARTIADLDQSEKITPRHLAEALSYRSQEEIF</sequence>
<dbReference type="GO" id="GO:0005524">
    <property type="term" value="F:ATP binding"/>
    <property type="evidence" value="ECO:0007669"/>
    <property type="project" value="UniProtKB-KW"/>
</dbReference>
<dbReference type="InterPro" id="IPR025158">
    <property type="entry name" value="Mg_chelat-rel_C"/>
</dbReference>
<dbReference type="Pfam" id="PF01078">
    <property type="entry name" value="Mg_chelatase"/>
    <property type="match status" value="1"/>
</dbReference>
<comment type="similarity">
    <text evidence="1">Belongs to the Mg-chelatase subunits D/I family. ComM subfamily.</text>
</comment>
<protein>
    <submittedName>
        <fullName evidence="5">Mg chelatase-related protein</fullName>
    </submittedName>
</protein>
<dbReference type="InterPro" id="IPR020568">
    <property type="entry name" value="Ribosomal_Su5_D2-typ_SF"/>
</dbReference>
<dbReference type="EMBL" id="LCJB01000049">
    <property type="protein sequence ID" value="KKT69683.1"/>
    <property type="molecule type" value="Genomic_DNA"/>
</dbReference>
<dbReference type="PRINTS" id="PR01657">
    <property type="entry name" value="MCMFAMILY"/>
</dbReference>
<dbReference type="Pfam" id="PF13335">
    <property type="entry name" value="Mg_chelatase_C"/>
    <property type="match status" value="1"/>
</dbReference>
<dbReference type="InterPro" id="IPR027417">
    <property type="entry name" value="P-loop_NTPase"/>
</dbReference>
<dbReference type="InterPro" id="IPR003593">
    <property type="entry name" value="AAA+_ATPase"/>
</dbReference>
<keyword evidence="2" id="KW-0547">Nucleotide-binding</keyword>
<name>A0A0G1JE90_9BACT</name>
<dbReference type="InterPro" id="IPR014721">
    <property type="entry name" value="Ribsml_uS5_D2-typ_fold_subgr"/>
</dbReference>
<dbReference type="SUPFAM" id="SSF52540">
    <property type="entry name" value="P-loop containing nucleoside triphosphate hydrolases"/>
    <property type="match status" value="1"/>
</dbReference>
<dbReference type="Proteomes" id="UP000034154">
    <property type="component" value="Unassembled WGS sequence"/>
</dbReference>
<comment type="caution">
    <text evidence="5">The sequence shown here is derived from an EMBL/GenBank/DDBJ whole genome shotgun (WGS) entry which is preliminary data.</text>
</comment>
<organism evidence="5 6">
    <name type="scientific">Candidatus Uhrbacteria bacterium GW2011_GWF2_44_350</name>
    <dbReference type="NCBI Taxonomy" id="1619000"/>
    <lineage>
        <taxon>Bacteria</taxon>
        <taxon>Candidatus Uhriibacteriota</taxon>
    </lineage>
</organism>
<evidence type="ECO:0000313" key="5">
    <source>
        <dbReference type="EMBL" id="KKT69683.1"/>
    </source>
</evidence>
<dbReference type="AlphaFoldDB" id="A0A0G1JE90"/>
<dbReference type="Gene3D" id="3.30.230.10">
    <property type="match status" value="1"/>
</dbReference>
<dbReference type="InterPro" id="IPR045006">
    <property type="entry name" value="CHLI-like"/>
</dbReference>
<proteinExistence type="inferred from homology"/>
<dbReference type="PANTHER" id="PTHR32039:SF7">
    <property type="entry name" value="COMPETENCE PROTEIN COMM"/>
    <property type="match status" value="1"/>
</dbReference>
<dbReference type="PATRIC" id="fig|1619000.3.peg.759"/>
<dbReference type="Pfam" id="PF13541">
    <property type="entry name" value="ChlI"/>
    <property type="match status" value="1"/>
</dbReference>
<dbReference type="GO" id="GO:0003677">
    <property type="term" value="F:DNA binding"/>
    <property type="evidence" value="ECO:0007669"/>
    <property type="project" value="InterPro"/>
</dbReference>
<dbReference type="Gene3D" id="3.40.50.300">
    <property type="entry name" value="P-loop containing nucleotide triphosphate hydrolases"/>
    <property type="match status" value="1"/>
</dbReference>
<dbReference type="PANTHER" id="PTHR32039">
    <property type="entry name" value="MAGNESIUM-CHELATASE SUBUNIT CHLI"/>
    <property type="match status" value="1"/>
</dbReference>
<evidence type="ECO:0000256" key="1">
    <source>
        <dbReference type="ARBA" id="ARBA00006354"/>
    </source>
</evidence>
<evidence type="ECO:0000256" key="3">
    <source>
        <dbReference type="ARBA" id="ARBA00022840"/>
    </source>
</evidence>
<keyword evidence="3" id="KW-0067">ATP-binding</keyword>
<feature type="domain" description="AAA+ ATPase" evidence="4">
    <location>
        <begin position="209"/>
        <end position="392"/>
    </location>
</feature>
<dbReference type="SUPFAM" id="SSF54211">
    <property type="entry name" value="Ribosomal protein S5 domain 2-like"/>
    <property type="match status" value="1"/>
</dbReference>
<dbReference type="InterPro" id="IPR000523">
    <property type="entry name" value="Mg_chelatse_chII-like_cat_dom"/>
</dbReference>
<accession>A0A0G1JE90</accession>
<evidence type="ECO:0000256" key="2">
    <source>
        <dbReference type="ARBA" id="ARBA00022741"/>
    </source>
</evidence>
<dbReference type="InterPro" id="IPR001208">
    <property type="entry name" value="MCM_dom"/>
</dbReference>
<reference evidence="5 6" key="1">
    <citation type="journal article" date="2015" name="Nature">
        <title>rRNA introns, odd ribosomes, and small enigmatic genomes across a large radiation of phyla.</title>
        <authorList>
            <person name="Brown C.T."/>
            <person name="Hug L.A."/>
            <person name="Thomas B.C."/>
            <person name="Sharon I."/>
            <person name="Castelle C.J."/>
            <person name="Singh A."/>
            <person name="Wilkins M.J."/>
            <person name="Williams K.H."/>
            <person name="Banfield J.F."/>
        </authorList>
    </citation>
    <scope>NUCLEOTIDE SEQUENCE [LARGE SCALE GENOMIC DNA]</scope>
</reference>
<dbReference type="NCBIfam" id="TIGR00368">
    <property type="entry name" value="YifB family Mg chelatase-like AAA ATPase"/>
    <property type="match status" value="1"/>
</dbReference>
<gene>
    <name evidence="5" type="ORF">UW63_C0049G0002</name>
</gene>
<dbReference type="SMART" id="SM00382">
    <property type="entry name" value="AAA"/>
    <property type="match status" value="1"/>
</dbReference>
<evidence type="ECO:0000259" key="4">
    <source>
        <dbReference type="SMART" id="SM00382"/>
    </source>
</evidence>